<evidence type="ECO:0000256" key="1">
    <source>
        <dbReference type="SAM" id="SignalP"/>
    </source>
</evidence>
<name>A0A6B0UFL8_IXORI</name>
<reference evidence="2" key="1">
    <citation type="submission" date="2019-12" db="EMBL/GenBank/DDBJ databases">
        <title>An insight into the sialome of adult female Ixodes ricinus ticks feeding for 6 days.</title>
        <authorList>
            <person name="Perner J."/>
            <person name="Ribeiro J.M.C."/>
        </authorList>
    </citation>
    <scope>NUCLEOTIDE SEQUENCE</scope>
    <source>
        <strain evidence="2">Semi-engorged</strain>
        <tissue evidence="2">Salivary glands</tissue>
    </source>
</reference>
<feature type="chain" id="PRO_5025647280" evidence="1">
    <location>
        <begin position="18"/>
        <end position="86"/>
    </location>
</feature>
<keyword evidence="1" id="KW-0732">Signal</keyword>
<proteinExistence type="predicted"/>
<organism evidence="2">
    <name type="scientific">Ixodes ricinus</name>
    <name type="common">Common tick</name>
    <name type="synonym">Acarus ricinus</name>
    <dbReference type="NCBI Taxonomy" id="34613"/>
    <lineage>
        <taxon>Eukaryota</taxon>
        <taxon>Metazoa</taxon>
        <taxon>Ecdysozoa</taxon>
        <taxon>Arthropoda</taxon>
        <taxon>Chelicerata</taxon>
        <taxon>Arachnida</taxon>
        <taxon>Acari</taxon>
        <taxon>Parasitiformes</taxon>
        <taxon>Ixodida</taxon>
        <taxon>Ixodoidea</taxon>
        <taxon>Ixodidae</taxon>
        <taxon>Ixodinae</taxon>
        <taxon>Ixodes</taxon>
    </lineage>
</organism>
<protein>
    <submittedName>
        <fullName evidence="2">Putative secreted protein</fullName>
    </submittedName>
</protein>
<dbReference type="AlphaFoldDB" id="A0A6B0UFL8"/>
<accession>A0A6B0UFL8</accession>
<feature type="signal peptide" evidence="1">
    <location>
        <begin position="1"/>
        <end position="17"/>
    </location>
</feature>
<dbReference type="EMBL" id="GIFC01003440">
    <property type="protein sequence ID" value="MXU85523.1"/>
    <property type="molecule type" value="Transcribed_RNA"/>
</dbReference>
<sequence>MTMLLLTFCVYICLPDADEVCSSATPKAKTVNRVQARSWQCAPSGSFPLQETVARSQRNVAKGTKTTSSNSYMHRSYAQQKYFFST</sequence>
<evidence type="ECO:0000313" key="2">
    <source>
        <dbReference type="EMBL" id="MXU85523.1"/>
    </source>
</evidence>